<protein>
    <submittedName>
        <fullName evidence="2">Uncharacterized protein</fullName>
    </submittedName>
</protein>
<comment type="caution">
    <text evidence="2">The sequence shown here is derived from an EMBL/GenBank/DDBJ whole genome shotgun (WGS) entry which is preliminary data.</text>
</comment>
<feature type="transmembrane region" description="Helical" evidence="1">
    <location>
        <begin position="64"/>
        <end position="82"/>
    </location>
</feature>
<reference evidence="2 3" key="1">
    <citation type="submission" date="2016-03" db="EMBL/GenBank/DDBJ databases">
        <title>EvidentialGene: Evidence-directed Construction of Genes on Genomes.</title>
        <authorList>
            <person name="Gilbert D.G."/>
            <person name="Choi J.-H."/>
            <person name="Mockaitis K."/>
            <person name="Colbourne J."/>
            <person name="Pfrender M."/>
        </authorList>
    </citation>
    <scope>NUCLEOTIDE SEQUENCE [LARGE SCALE GENOMIC DNA]</scope>
    <source>
        <strain evidence="2 3">Xinb3</strain>
        <tissue evidence="2">Complete organism</tissue>
    </source>
</reference>
<keyword evidence="1" id="KW-0812">Transmembrane</keyword>
<dbReference type="AlphaFoldDB" id="A0A164IF69"/>
<proteinExistence type="predicted"/>
<organism evidence="2 3">
    <name type="scientific">Daphnia magna</name>
    <dbReference type="NCBI Taxonomy" id="35525"/>
    <lineage>
        <taxon>Eukaryota</taxon>
        <taxon>Metazoa</taxon>
        <taxon>Ecdysozoa</taxon>
        <taxon>Arthropoda</taxon>
        <taxon>Crustacea</taxon>
        <taxon>Branchiopoda</taxon>
        <taxon>Diplostraca</taxon>
        <taxon>Cladocera</taxon>
        <taxon>Anomopoda</taxon>
        <taxon>Daphniidae</taxon>
        <taxon>Daphnia</taxon>
    </lineage>
</organism>
<accession>A0A164IF69</accession>
<keyword evidence="3" id="KW-1185">Reference proteome</keyword>
<keyword evidence="1" id="KW-0472">Membrane</keyword>
<evidence type="ECO:0000256" key="1">
    <source>
        <dbReference type="SAM" id="Phobius"/>
    </source>
</evidence>
<name>A0A164IF69_9CRUS</name>
<sequence>RKLSPRAHGEGEFEVVLDEAPKPGVIPVTATVSTASETDLLAGELDIHEEAHADEAHVHGWKEWALWGAGGVAALVALGLIARRLSGGRALRSGAAA</sequence>
<keyword evidence="1" id="KW-1133">Transmembrane helix</keyword>
<feature type="non-terminal residue" evidence="2">
    <location>
        <position position="1"/>
    </location>
</feature>
<evidence type="ECO:0000313" key="3">
    <source>
        <dbReference type="Proteomes" id="UP000076858"/>
    </source>
</evidence>
<evidence type="ECO:0000313" key="2">
    <source>
        <dbReference type="EMBL" id="KZS01192.1"/>
    </source>
</evidence>
<gene>
    <name evidence="2" type="ORF">APZ42_002224</name>
</gene>
<dbReference type="Proteomes" id="UP000076858">
    <property type="component" value="Unassembled WGS sequence"/>
</dbReference>
<dbReference type="EMBL" id="LRGB01007411">
    <property type="protein sequence ID" value="KZS01192.1"/>
    <property type="molecule type" value="Genomic_DNA"/>
</dbReference>